<dbReference type="SUPFAM" id="SSF81901">
    <property type="entry name" value="HCP-like"/>
    <property type="match status" value="1"/>
</dbReference>
<feature type="signal peptide" evidence="1">
    <location>
        <begin position="1"/>
        <end position="31"/>
    </location>
</feature>
<evidence type="ECO:0000256" key="1">
    <source>
        <dbReference type="SAM" id="SignalP"/>
    </source>
</evidence>
<dbReference type="InterPro" id="IPR006597">
    <property type="entry name" value="Sel1-like"/>
</dbReference>
<dbReference type="PANTHER" id="PTHR45088:SF1">
    <property type="entry name" value="OS04G0476000 PROTEIN"/>
    <property type="match status" value="1"/>
</dbReference>
<organism evidence="2 3">
    <name type="scientific">Seminavis robusta</name>
    <dbReference type="NCBI Taxonomy" id="568900"/>
    <lineage>
        <taxon>Eukaryota</taxon>
        <taxon>Sar</taxon>
        <taxon>Stramenopiles</taxon>
        <taxon>Ochrophyta</taxon>
        <taxon>Bacillariophyta</taxon>
        <taxon>Bacillariophyceae</taxon>
        <taxon>Bacillariophycidae</taxon>
        <taxon>Naviculales</taxon>
        <taxon>Naviculaceae</taxon>
        <taxon>Seminavis</taxon>
    </lineage>
</organism>
<reference evidence="2" key="1">
    <citation type="submission" date="2020-06" db="EMBL/GenBank/DDBJ databases">
        <authorList>
            <consortium name="Plant Systems Biology data submission"/>
        </authorList>
    </citation>
    <scope>NUCLEOTIDE SEQUENCE</scope>
    <source>
        <strain evidence="2">D6</strain>
    </source>
</reference>
<dbReference type="SMART" id="SM00671">
    <property type="entry name" value="SEL1"/>
    <property type="match status" value="3"/>
</dbReference>
<name>A0A9N8DG75_9STRA</name>
<dbReference type="InterPro" id="IPR011990">
    <property type="entry name" value="TPR-like_helical_dom_sf"/>
</dbReference>
<dbReference type="AlphaFoldDB" id="A0A9N8DG75"/>
<evidence type="ECO:0000313" key="2">
    <source>
        <dbReference type="EMBL" id="CAB9502652.1"/>
    </source>
</evidence>
<dbReference type="Gene3D" id="1.25.40.10">
    <property type="entry name" value="Tetratricopeptide repeat domain"/>
    <property type="match status" value="1"/>
</dbReference>
<proteinExistence type="predicted"/>
<feature type="chain" id="PRO_5040481734" evidence="1">
    <location>
        <begin position="32"/>
        <end position="398"/>
    </location>
</feature>
<dbReference type="PANTHER" id="PTHR45088">
    <property type="entry name" value="OSJNBA0022H21.17 PROTEIN"/>
    <property type="match status" value="1"/>
</dbReference>
<protein>
    <submittedName>
        <fullName evidence="2">Sel1 domain protein repeat-containing protein</fullName>
    </submittedName>
</protein>
<gene>
    <name evidence="2" type="ORF">SEMRO_142_G066290.1</name>
</gene>
<evidence type="ECO:0000313" key="3">
    <source>
        <dbReference type="Proteomes" id="UP001153069"/>
    </source>
</evidence>
<dbReference type="OrthoDB" id="42606at2759"/>
<accession>A0A9N8DG75</accession>
<dbReference type="EMBL" id="CAICTM010000141">
    <property type="protein sequence ID" value="CAB9502652.1"/>
    <property type="molecule type" value="Genomic_DNA"/>
</dbReference>
<dbReference type="InterPro" id="IPR053301">
    <property type="entry name" value="F-box_motif"/>
</dbReference>
<dbReference type="Pfam" id="PF08238">
    <property type="entry name" value="Sel1"/>
    <property type="match status" value="3"/>
</dbReference>
<dbReference type="Proteomes" id="UP001153069">
    <property type="component" value="Unassembled WGS sequence"/>
</dbReference>
<comment type="caution">
    <text evidence="2">The sequence shown here is derived from an EMBL/GenBank/DDBJ whole genome shotgun (WGS) entry which is preliminary data.</text>
</comment>
<keyword evidence="3" id="KW-1185">Reference proteome</keyword>
<keyword evidence="1" id="KW-0732">Signal</keyword>
<sequence length="398" mass="44661">MFGATTRVLLPRQKKMWKMQSLILLAGSTAAATVMQSASTNKNTTKKENREAPAYYYCGTPIGRWNHSNHDKLPQSLLLSRKANCEAAASEMPPNMATVDDDDDDDNLEVMTEEESYFLTKLALYSRWLNEIKKQWKISSPASIKWPNNIPQARDVSALETDLQNYLKGGDTKMRQDLEFRLASYYLFEETSLEKQRKGFQIVIKLAVAGHPDGLCLYAMVWNQGGAGIEAKPHLAVKYWRQAADAGHLASMYELACSLYMGDGTVEDPRQAVQYFIKAADLGHSGAAYLLADCYLDGVGVERSRGKALEWLMAAAEMGHRQAQRRAEALLADDGSDEEQSEDEAMRWGGEDLVAHSRNDWYQEVPLERRFSIGGGSRNPLILFRRKTAVAESRQSEN</sequence>